<evidence type="ECO:0000259" key="1">
    <source>
        <dbReference type="PROSITE" id="PS50994"/>
    </source>
</evidence>
<dbReference type="SUPFAM" id="SSF53098">
    <property type="entry name" value="Ribonuclease H-like"/>
    <property type="match status" value="1"/>
</dbReference>
<dbReference type="InterPro" id="IPR001584">
    <property type="entry name" value="Integrase_cat-core"/>
</dbReference>
<organism evidence="2 3">
    <name type="scientific">Anabarilius grahami</name>
    <name type="common">Kanglang fish</name>
    <name type="synonym">Barilius grahami</name>
    <dbReference type="NCBI Taxonomy" id="495550"/>
    <lineage>
        <taxon>Eukaryota</taxon>
        <taxon>Metazoa</taxon>
        <taxon>Chordata</taxon>
        <taxon>Craniata</taxon>
        <taxon>Vertebrata</taxon>
        <taxon>Euteleostomi</taxon>
        <taxon>Actinopterygii</taxon>
        <taxon>Neopterygii</taxon>
        <taxon>Teleostei</taxon>
        <taxon>Ostariophysi</taxon>
        <taxon>Cypriniformes</taxon>
        <taxon>Xenocyprididae</taxon>
        <taxon>Xenocypridinae</taxon>
        <taxon>Xenocypridinae incertae sedis</taxon>
        <taxon>Anabarilius</taxon>
    </lineage>
</organism>
<evidence type="ECO:0000313" key="2">
    <source>
        <dbReference type="EMBL" id="ROL42561.1"/>
    </source>
</evidence>
<dbReference type="PANTHER" id="PTHR37984">
    <property type="entry name" value="PROTEIN CBG26694"/>
    <property type="match status" value="1"/>
</dbReference>
<dbReference type="AlphaFoldDB" id="A0A3N0Y9F9"/>
<proteinExistence type="predicted"/>
<dbReference type="EMBL" id="RJVU01049572">
    <property type="protein sequence ID" value="ROL42561.1"/>
    <property type="molecule type" value="Genomic_DNA"/>
</dbReference>
<feature type="domain" description="Integrase catalytic" evidence="1">
    <location>
        <begin position="97"/>
        <end position="211"/>
    </location>
</feature>
<protein>
    <recommendedName>
        <fullName evidence="1">Integrase catalytic domain-containing protein</fullName>
    </recommendedName>
</protein>
<dbReference type="PROSITE" id="PS50994">
    <property type="entry name" value="INTEGRASE"/>
    <property type="match status" value="1"/>
</dbReference>
<comment type="caution">
    <text evidence="2">The sequence shown here is derived from an EMBL/GenBank/DDBJ whole genome shotgun (WGS) entry which is preliminary data.</text>
</comment>
<accession>A0A3N0Y9F9</accession>
<dbReference type="InterPro" id="IPR050951">
    <property type="entry name" value="Retrovirus_Pol_polyprotein"/>
</dbReference>
<dbReference type="Gene3D" id="3.30.420.10">
    <property type="entry name" value="Ribonuclease H-like superfamily/Ribonuclease H"/>
    <property type="match status" value="1"/>
</dbReference>
<dbReference type="Proteomes" id="UP000281406">
    <property type="component" value="Unassembled WGS sequence"/>
</dbReference>
<dbReference type="InterPro" id="IPR012337">
    <property type="entry name" value="RNaseH-like_sf"/>
</dbReference>
<gene>
    <name evidence="2" type="ORF">DPX16_13968</name>
</gene>
<reference evidence="2 3" key="1">
    <citation type="submission" date="2018-10" db="EMBL/GenBank/DDBJ databases">
        <title>Genome assembly for a Yunnan-Guizhou Plateau 3E fish, Anabarilius grahami (Regan), and its evolutionary and genetic applications.</title>
        <authorList>
            <person name="Jiang W."/>
        </authorList>
    </citation>
    <scope>NUCLEOTIDE SEQUENCE [LARGE SCALE GENOMIC DNA]</scope>
    <source>
        <strain evidence="2">AG-KIZ</strain>
        <tissue evidence="2">Muscle</tissue>
    </source>
</reference>
<dbReference type="InterPro" id="IPR036397">
    <property type="entry name" value="RNaseH_sf"/>
</dbReference>
<dbReference type="GO" id="GO:0015074">
    <property type="term" value="P:DNA integration"/>
    <property type="evidence" value="ECO:0007669"/>
    <property type="project" value="InterPro"/>
</dbReference>
<dbReference type="GO" id="GO:0003676">
    <property type="term" value="F:nucleic acid binding"/>
    <property type="evidence" value="ECO:0007669"/>
    <property type="project" value="InterPro"/>
</dbReference>
<dbReference type="OrthoDB" id="775972at2759"/>
<dbReference type="PANTHER" id="PTHR37984:SF5">
    <property type="entry name" value="PROTEIN NYNRIN-LIKE"/>
    <property type="match status" value="1"/>
</dbReference>
<sequence length="218" mass="24414">MCPCLDTLKKLCSTTYLVLRTIKTTAQSISHVMGSLVVLDCHLWLTLTDLKDSDKVVLLDTPIFNGWPPSIKGQDVELLPYYKLRLELSVKDNFTFRSSQLIVPAALRFASLSIVENPLSIVTDNGVQFTSAAFSAFLEGRNICHHCSSLYYLAANGAVERFDCVLKHTVQMCIQQYQPWKPVVTDFLQVYQATPYAATGTSPFQLLYGRQIHTSLSI</sequence>
<keyword evidence="3" id="KW-1185">Reference proteome</keyword>
<name>A0A3N0Y9F9_ANAGA</name>
<evidence type="ECO:0000313" key="3">
    <source>
        <dbReference type="Proteomes" id="UP000281406"/>
    </source>
</evidence>